<evidence type="ECO:0000259" key="7">
    <source>
        <dbReference type="Pfam" id="PF13515"/>
    </source>
</evidence>
<dbReference type="AlphaFoldDB" id="A0A1J5S0R3"/>
<protein>
    <submittedName>
        <fullName evidence="8">Inner membrane protein YccS</fullName>
    </submittedName>
</protein>
<keyword evidence="3 6" id="KW-0812">Transmembrane</keyword>
<comment type="caution">
    <text evidence="8">The sequence shown here is derived from an EMBL/GenBank/DDBJ whole genome shotgun (WGS) entry which is preliminary data.</text>
</comment>
<feature type="transmembrane region" description="Helical" evidence="6">
    <location>
        <begin position="395"/>
        <end position="413"/>
    </location>
</feature>
<feature type="transmembrane region" description="Helical" evidence="6">
    <location>
        <begin position="425"/>
        <end position="450"/>
    </location>
</feature>
<organism evidence="8">
    <name type="scientific">mine drainage metagenome</name>
    <dbReference type="NCBI Taxonomy" id="410659"/>
    <lineage>
        <taxon>unclassified sequences</taxon>
        <taxon>metagenomes</taxon>
        <taxon>ecological metagenomes</taxon>
    </lineage>
</organism>
<feature type="transmembrane region" description="Helical" evidence="6">
    <location>
        <begin position="462"/>
        <end position="481"/>
    </location>
</feature>
<dbReference type="PANTHER" id="PTHR30509:SF9">
    <property type="entry name" value="MULTIDRUG RESISTANCE PROTEIN MDTO"/>
    <property type="match status" value="1"/>
</dbReference>
<dbReference type="EMBL" id="MLJW01000168">
    <property type="protein sequence ID" value="OIQ95347.1"/>
    <property type="molecule type" value="Genomic_DNA"/>
</dbReference>
<evidence type="ECO:0000256" key="2">
    <source>
        <dbReference type="ARBA" id="ARBA00022475"/>
    </source>
</evidence>
<feature type="transmembrane region" description="Helical" evidence="6">
    <location>
        <begin position="76"/>
        <end position="94"/>
    </location>
</feature>
<sequence>MIAPLLSLTRWLQSRAIALEPEQTGINEGLRSATAVASLVLLSQLVQMPLLTWAAFSAFWTCLADPGGFARNRLRIMGLFAAAGTLMAGLAAWVGTLPPVTATLCLALLVFLSSLPRLIDPALAQVGVLASVVAVVAVDYAGPPAHAAALAAIFLGGTLWALLICLVLWRTHPHQPARRAITAIYRDLGAMCADLAARHQADADGTAGTPLDEATHRRAVRGSLERARGLLDRLAIGRQAGRAQHDLEAAVEAGDRLLAGLIALEHHLRADPAAAQRPLFGQFLKDLNWALAEAGTQLLKLAPVPTGIEAAATLLAAHGRDAAPFDAHMAALFAETFRTLSQRWDQAPAAPPPAAGRAAPGGEAPALVWRHAVRLAVMVGAVRLITAHFGLPYGYWATMAVVVVMQPHAAVTWPRMVERSLGSIVGGVAAALLAWLVPTPQLLLLVIFPLAAATIAFRAVNYTLFVAFLTTLFVLVIDLGAFGHGQAIAASRIFNNVLGSLFGLLGCLLLWPDPPPAPFASQMADAIRANMAYAATVLARGTTPDEMDAARKQAGIGSSAAEVLLQRMILEGRAGRDRRRAAAALLAALRRLAGVTTADWLGGGGERRGDAEAARAAGNALIATLLAGTPPPGPLPPALAGTPIGQAIAQVVQSGLAYAAAQGNTAAFP</sequence>
<dbReference type="PANTHER" id="PTHR30509">
    <property type="entry name" value="P-HYDROXYBENZOIC ACID EFFLUX PUMP SUBUNIT-RELATED"/>
    <property type="match status" value="1"/>
</dbReference>
<comment type="subcellular location">
    <subcellularLocation>
        <location evidence="1">Cell membrane</location>
        <topology evidence="1">Multi-pass membrane protein</topology>
    </subcellularLocation>
</comment>
<gene>
    <name evidence="8" type="primary">yccS_1</name>
    <name evidence="8" type="ORF">GALL_226150</name>
</gene>
<evidence type="ECO:0000256" key="6">
    <source>
        <dbReference type="SAM" id="Phobius"/>
    </source>
</evidence>
<proteinExistence type="predicted"/>
<dbReference type="Pfam" id="PF13515">
    <property type="entry name" value="FUSC_2"/>
    <property type="match status" value="1"/>
</dbReference>
<feature type="domain" description="Integral membrane bound transporter" evidence="7">
    <location>
        <begin position="384"/>
        <end position="505"/>
    </location>
</feature>
<evidence type="ECO:0000256" key="1">
    <source>
        <dbReference type="ARBA" id="ARBA00004651"/>
    </source>
</evidence>
<evidence type="ECO:0000256" key="5">
    <source>
        <dbReference type="ARBA" id="ARBA00023136"/>
    </source>
</evidence>
<reference evidence="8" key="1">
    <citation type="submission" date="2016-10" db="EMBL/GenBank/DDBJ databases">
        <title>Sequence of Gallionella enrichment culture.</title>
        <authorList>
            <person name="Poehlein A."/>
            <person name="Muehling M."/>
            <person name="Daniel R."/>
        </authorList>
    </citation>
    <scope>NUCLEOTIDE SEQUENCE</scope>
</reference>
<feature type="transmembrane region" description="Helical" evidence="6">
    <location>
        <begin position="122"/>
        <end position="141"/>
    </location>
</feature>
<dbReference type="GO" id="GO:0005886">
    <property type="term" value="C:plasma membrane"/>
    <property type="evidence" value="ECO:0007669"/>
    <property type="project" value="UniProtKB-SubCell"/>
</dbReference>
<evidence type="ECO:0000256" key="3">
    <source>
        <dbReference type="ARBA" id="ARBA00022692"/>
    </source>
</evidence>
<keyword evidence="5 6" id="KW-0472">Membrane</keyword>
<keyword evidence="4 6" id="KW-1133">Transmembrane helix</keyword>
<feature type="transmembrane region" description="Helical" evidence="6">
    <location>
        <begin position="100"/>
        <end position="115"/>
    </location>
</feature>
<evidence type="ECO:0000313" key="8">
    <source>
        <dbReference type="EMBL" id="OIQ95347.1"/>
    </source>
</evidence>
<evidence type="ECO:0000256" key="4">
    <source>
        <dbReference type="ARBA" id="ARBA00022989"/>
    </source>
</evidence>
<accession>A0A1J5S0R3</accession>
<keyword evidence="2" id="KW-1003">Cell membrane</keyword>
<feature type="transmembrane region" description="Helical" evidence="6">
    <location>
        <begin position="42"/>
        <end position="64"/>
    </location>
</feature>
<feature type="transmembrane region" description="Helical" evidence="6">
    <location>
        <begin position="147"/>
        <end position="169"/>
    </location>
</feature>
<dbReference type="InterPro" id="IPR049453">
    <property type="entry name" value="Memb_transporter_dom"/>
</dbReference>
<name>A0A1J5S0R3_9ZZZZ</name>